<keyword evidence="3" id="KW-1185">Reference proteome</keyword>
<name>A0ABD0XZ28_9HEMI</name>
<accession>A0ABD0XZ28</accession>
<protein>
    <submittedName>
        <fullName evidence="2">Uncharacterized protein</fullName>
    </submittedName>
</protein>
<dbReference type="Proteomes" id="UP001558652">
    <property type="component" value="Unassembled WGS sequence"/>
</dbReference>
<reference evidence="2 3" key="1">
    <citation type="submission" date="2024-07" db="EMBL/GenBank/DDBJ databases">
        <title>Chromosome-level genome assembly of the water stick insect Ranatra chinensis (Heteroptera: Nepidae).</title>
        <authorList>
            <person name="Liu X."/>
        </authorList>
    </citation>
    <scope>NUCLEOTIDE SEQUENCE [LARGE SCALE GENOMIC DNA]</scope>
    <source>
        <strain evidence="2">Cailab_2021Rc</strain>
        <tissue evidence="2">Muscle</tissue>
    </source>
</reference>
<feature type="region of interest" description="Disordered" evidence="1">
    <location>
        <begin position="148"/>
        <end position="174"/>
    </location>
</feature>
<comment type="caution">
    <text evidence="2">The sequence shown here is derived from an EMBL/GenBank/DDBJ whole genome shotgun (WGS) entry which is preliminary data.</text>
</comment>
<dbReference type="EMBL" id="JBFDAA010000019">
    <property type="protein sequence ID" value="KAL1115600.1"/>
    <property type="molecule type" value="Genomic_DNA"/>
</dbReference>
<gene>
    <name evidence="2" type="ORF">AAG570_005890</name>
</gene>
<sequence>MRRYRGGVGVNDDRNNEMTTDSLEMTTAEISPMACCMPLPICKQITGPPTFQSARGVKWTKDVRGTREVTRGAQPNWLRSPARFRSPSRHAVYKFNNSTKRVRNKTRHRQHFCDGESEGEVGNVVTKLTPEVGVEVMVVLGYEGGRTEAHHVQRPPPGVFGPTNTRGFHTEGKSIASGDTRYVGPFTGYRMTPVTARSSGAAPIISLDISTDEGTLGGGCRVYPWRGTQAEDAVRLELSLSHHSAGIPCCAVPCPHYRTARALPRHRIHLSLAPVYLATSSPGLSSNYSTTRPTFKVLDRLSIVCTGVVSARIHRRENHPQISH</sequence>
<dbReference type="AlphaFoldDB" id="A0ABD0XZ28"/>
<evidence type="ECO:0000313" key="3">
    <source>
        <dbReference type="Proteomes" id="UP001558652"/>
    </source>
</evidence>
<evidence type="ECO:0000313" key="2">
    <source>
        <dbReference type="EMBL" id="KAL1115600.1"/>
    </source>
</evidence>
<evidence type="ECO:0000256" key="1">
    <source>
        <dbReference type="SAM" id="MobiDB-lite"/>
    </source>
</evidence>
<proteinExistence type="predicted"/>
<organism evidence="2 3">
    <name type="scientific">Ranatra chinensis</name>
    <dbReference type="NCBI Taxonomy" id="642074"/>
    <lineage>
        <taxon>Eukaryota</taxon>
        <taxon>Metazoa</taxon>
        <taxon>Ecdysozoa</taxon>
        <taxon>Arthropoda</taxon>
        <taxon>Hexapoda</taxon>
        <taxon>Insecta</taxon>
        <taxon>Pterygota</taxon>
        <taxon>Neoptera</taxon>
        <taxon>Paraneoptera</taxon>
        <taxon>Hemiptera</taxon>
        <taxon>Heteroptera</taxon>
        <taxon>Panheteroptera</taxon>
        <taxon>Nepomorpha</taxon>
        <taxon>Nepidae</taxon>
        <taxon>Ranatrinae</taxon>
        <taxon>Ranatra</taxon>
    </lineage>
</organism>